<accession>A0AAF0ZQU8</accession>
<dbReference type="Proteomes" id="UP001234989">
    <property type="component" value="Chromosome 9"/>
</dbReference>
<evidence type="ECO:0000313" key="1">
    <source>
        <dbReference type="EMBL" id="WMV46205.1"/>
    </source>
</evidence>
<keyword evidence="2" id="KW-1185">Reference proteome</keyword>
<gene>
    <name evidence="1" type="ORF">MTR67_039590</name>
</gene>
<organism evidence="1 2">
    <name type="scientific">Solanum verrucosum</name>
    <dbReference type="NCBI Taxonomy" id="315347"/>
    <lineage>
        <taxon>Eukaryota</taxon>
        <taxon>Viridiplantae</taxon>
        <taxon>Streptophyta</taxon>
        <taxon>Embryophyta</taxon>
        <taxon>Tracheophyta</taxon>
        <taxon>Spermatophyta</taxon>
        <taxon>Magnoliopsida</taxon>
        <taxon>eudicotyledons</taxon>
        <taxon>Gunneridae</taxon>
        <taxon>Pentapetalae</taxon>
        <taxon>asterids</taxon>
        <taxon>lamiids</taxon>
        <taxon>Solanales</taxon>
        <taxon>Solanaceae</taxon>
        <taxon>Solanoideae</taxon>
        <taxon>Solaneae</taxon>
        <taxon>Solanum</taxon>
    </lineage>
</organism>
<protein>
    <submittedName>
        <fullName evidence="1">Uncharacterized protein</fullName>
    </submittedName>
</protein>
<dbReference type="AlphaFoldDB" id="A0AAF0ZQU8"/>
<dbReference type="EMBL" id="CP133620">
    <property type="protein sequence ID" value="WMV46205.1"/>
    <property type="molecule type" value="Genomic_DNA"/>
</dbReference>
<proteinExistence type="predicted"/>
<name>A0AAF0ZQU8_SOLVR</name>
<reference evidence="1" key="1">
    <citation type="submission" date="2023-08" db="EMBL/GenBank/DDBJ databases">
        <title>A de novo genome assembly of Solanum verrucosum Schlechtendal, a Mexican diploid species geographically isolated from the other diploid A-genome species in potato relatives.</title>
        <authorList>
            <person name="Hosaka K."/>
        </authorList>
    </citation>
    <scope>NUCLEOTIDE SEQUENCE</scope>
    <source>
        <tissue evidence="1">Young leaves</tissue>
    </source>
</reference>
<evidence type="ECO:0000313" key="2">
    <source>
        <dbReference type="Proteomes" id="UP001234989"/>
    </source>
</evidence>
<sequence>MGLLFIVMLQKLCQDVT</sequence>